<dbReference type="InterPro" id="IPR007612">
    <property type="entry name" value="LOR"/>
</dbReference>
<accession>A0A1I2CRZ4</accession>
<name>A0A1I2CRZ4_9BACL</name>
<keyword evidence="2" id="KW-1185">Reference proteome</keyword>
<gene>
    <name evidence="1" type="ORF">SAMN04487969_105232</name>
</gene>
<dbReference type="OrthoDB" id="2692055at2"/>
<evidence type="ECO:0000313" key="2">
    <source>
        <dbReference type="Proteomes" id="UP000183410"/>
    </source>
</evidence>
<dbReference type="EMBL" id="FONN01000005">
    <property type="protein sequence ID" value="SFE70935.1"/>
    <property type="molecule type" value="Genomic_DNA"/>
</dbReference>
<reference evidence="2" key="1">
    <citation type="submission" date="2016-10" db="EMBL/GenBank/DDBJ databases">
        <authorList>
            <person name="Varghese N."/>
            <person name="Submissions S."/>
        </authorList>
    </citation>
    <scope>NUCLEOTIDE SEQUENCE [LARGE SCALE GENOMIC DNA]</scope>
    <source>
        <strain evidence="2">CGMCC 1.10223</strain>
    </source>
</reference>
<dbReference type="Pfam" id="PF04525">
    <property type="entry name" value="LOR"/>
    <property type="match status" value="1"/>
</dbReference>
<protein>
    <submittedName>
        <fullName evidence="1">Uncharacterized protein</fullName>
    </submittedName>
</protein>
<dbReference type="AlphaFoldDB" id="A0A1I2CRZ4"/>
<evidence type="ECO:0000313" key="1">
    <source>
        <dbReference type="EMBL" id="SFE70935.1"/>
    </source>
</evidence>
<proteinExistence type="predicted"/>
<dbReference type="RefSeq" id="WP_046231446.1">
    <property type="nucleotide sequence ID" value="NZ_FONN01000005.1"/>
</dbReference>
<sequence length="160" mass="18376">MSLYFRDKFFSSGSTGIMNETGQSAGWVNLKSAFSTSLEVYDANNTKMCEAKFRFFSLKWEVSDSYGAPLGVLRPRMSFMSKRFDYDAGTRGFYLIESPAFSKEYMIMNRREESIASFAQTSGWMQTSAYCLWNETKQLGDYELIAVIMGMNEIRKRQSS</sequence>
<dbReference type="Proteomes" id="UP000183410">
    <property type="component" value="Unassembled WGS sequence"/>
</dbReference>
<organism evidence="1 2">
    <name type="scientific">Paenibacillus algorifonticola</name>
    <dbReference type="NCBI Taxonomy" id="684063"/>
    <lineage>
        <taxon>Bacteria</taxon>
        <taxon>Bacillati</taxon>
        <taxon>Bacillota</taxon>
        <taxon>Bacilli</taxon>
        <taxon>Bacillales</taxon>
        <taxon>Paenibacillaceae</taxon>
        <taxon>Paenibacillus</taxon>
    </lineage>
</organism>